<dbReference type="InterPro" id="IPR000387">
    <property type="entry name" value="Tyr_Pase_dom"/>
</dbReference>
<dbReference type="Pfam" id="PF13350">
    <property type="entry name" value="Y_phosphatase3"/>
    <property type="match status" value="1"/>
</dbReference>
<dbReference type="InterPro" id="IPR029021">
    <property type="entry name" value="Prot-tyrosine_phosphatase-like"/>
</dbReference>
<organism evidence="2 3">
    <name type="scientific">Thyridium curvatum</name>
    <dbReference type="NCBI Taxonomy" id="1093900"/>
    <lineage>
        <taxon>Eukaryota</taxon>
        <taxon>Fungi</taxon>
        <taxon>Dikarya</taxon>
        <taxon>Ascomycota</taxon>
        <taxon>Pezizomycotina</taxon>
        <taxon>Sordariomycetes</taxon>
        <taxon>Sordariomycetidae</taxon>
        <taxon>Thyridiales</taxon>
        <taxon>Thyridiaceae</taxon>
        <taxon>Thyridium</taxon>
    </lineage>
</organism>
<dbReference type="PROSITE" id="PS50056">
    <property type="entry name" value="TYR_PHOSPHATASE_2"/>
    <property type="match status" value="1"/>
</dbReference>
<dbReference type="OrthoDB" id="449382at2759"/>
<evidence type="ECO:0000313" key="2">
    <source>
        <dbReference type="EMBL" id="TPX13266.1"/>
    </source>
</evidence>
<dbReference type="InterPro" id="IPR016130">
    <property type="entry name" value="Tyr_Pase_AS"/>
</dbReference>
<dbReference type="RefSeq" id="XP_030994977.1">
    <property type="nucleotide sequence ID" value="XM_031140850.1"/>
</dbReference>
<keyword evidence="3" id="KW-1185">Reference proteome</keyword>
<dbReference type="EMBL" id="SKBQ01000035">
    <property type="protein sequence ID" value="TPX13266.1"/>
    <property type="molecule type" value="Genomic_DNA"/>
</dbReference>
<dbReference type="PANTHER" id="PTHR31126">
    <property type="entry name" value="TYROSINE-PROTEIN PHOSPHATASE"/>
    <property type="match status" value="1"/>
</dbReference>
<reference evidence="2 3" key="1">
    <citation type="submission" date="2019-06" db="EMBL/GenBank/DDBJ databases">
        <title>Draft genome sequence of the filamentous fungus Phialemoniopsis curvata isolated from diesel fuel.</title>
        <authorList>
            <person name="Varaljay V.A."/>
            <person name="Lyon W.J."/>
            <person name="Crouch A.L."/>
            <person name="Drake C.E."/>
            <person name="Hollomon J.M."/>
            <person name="Nadeau L.J."/>
            <person name="Nunn H.S."/>
            <person name="Stevenson B.S."/>
            <person name="Bojanowski C.L."/>
            <person name="Crookes-Goodson W.J."/>
        </authorList>
    </citation>
    <scope>NUCLEOTIDE SEQUENCE [LARGE SCALE GENOMIC DNA]</scope>
    <source>
        <strain evidence="2 3">D216</strain>
    </source>
</reference>
<dbReference type="InParanoid" id="A0A507B2G1"/>
<dbReference type="Proteomes" id="UP000319257">
    <property type="component" value="Unassembled WGS sequence"/>
</dbReference>
<proteinExistence type="predicted"/>
<dbReference type="Gene3D" id="3.90.190.10">
    <property type="entry name" value="Protein tyrosine phosphatase superfamily"/>
    <property type="match status" value="1"/>
</dbReference>
<accession>A0A507B2G1</accession>
<gene>
    <name evidence="2" type="ORF">E0L32_006239</name>
</gene>
<evidence type="ECO:0000313" key="3">
    <source>
        <dbReference type="Proteomes" id="UP000319257"/>
    </source>
</evidence>
<feature type="domain" description="Tyrosine specific protein phosphatases" evidence="1">
    <location>
        <begin position="155"/>
        <end position="217"/>
    </location>
</feature>
<evidence type="ECO:0000259" key="1">
    <source>
        <dbReference type="PROSITE" id="PS50056"/>
    </source>
</evidence>
<dbReference type="STRING" id="1093900.A0A507B2G1"/>
<dbReference type="GO" id="GO:0004721">
    <property type="term" value="F:phosphoprotein phosphatase activity"/>
    <property type="evidence" value="ECO:0007669"/>
    <property type="project" value="InterPro"/>
</dbReference>
<dbReference type="InterPro" id="IPR026893">
    <property type="entry name" value="Tyr/Ser_Pase_IphP-type"/>
</dbReference>
<dbReference type="PROSITE" id="PS00383">
    <property type="entry name" value="TYR_PHOSPHATASE_1"/>
    <property type="match status" value="1"/>
</dbReference>
<dbReference type="SUPFAM" id="SSF52799">
    <property type="entry name" value="(Phosphotyrosine protein) phosphatases II"/>
    <property type="match status" value="1"/>
</dbReference>
<dbReference type="AlphaFoldDB" id="A0A507B2G1"/>
<dbReference type="PANTHER" id="PTHR31126:SF73">
    <property type="entry name" value="TYROSINE SPECIFIC PROTEIN PHOSPHATASES DOMAIN-CONTAINING PROTEIN"/>
    <property type="match status" value="1"/>
</dbReference>
<comment type="caution">
    <text evidence="2">The sequence shown here is derived from an EMBL/GenBank/DDBJ whole genome shotgun (WGS) entry which is preliminary data.</text>
</comment>
<sequence length="287" mass="30705">MAPTLAAADLRALAETDITTAIPLDQLGPVITSSPFVAVPGTFNTRDLGLVPTSAGQPTPMRQGFAFRSGGLTDGRASAALGSTGLGIRRVFDIRSQKEHADKPDPAVEGAEGVWAPTSELDAVVRLDEFVEGQGEGGYVWMYLDVLRCYRPAIKAVLEHVRDRPAEPFLFHCTAGRDRTGVVAGLLMTLAGVDADTVAFDYLLSRLGMEPAREQLLAFALHGAGVTSIDAPGFKNMTSLRKVCWDAYVEAVNREYGGFEKFITDILGLSAEDVEIIKHNLTVAPSA</sequence>
<protein>
    <recommendedName>
        <fullName evidence="1">Tyrosine specific protein phosphatases domain-containing protein</fullName>
    </recommendedName>
</protein>
<dbReference type="GeneID" id="41973686"/>
<name>A0A507B2G1_9PEZI</name>